<keyword evidence="1" id="KW-1133">Transmembrane helix</keyword>
<accession>A0A378K9Q4</accession>
<evidence type="ECO:0000313" key="3">
    <source>
        <dbReference type="Proteomes" id="UP000254631"/>
    </source>
</evidence>
<keyword evidence="1" id="KW-0812">Transmembrane</keyword>
<dbReference type="Proteomes" id="UP000254631">
    <property type="component" value="Unassembled WGS sequence"/>
</dbReference>
<evidence type="ECO:0000313" key="2">
    <source>
        <dbReference type="EMBL" id="STX80355.1"/>
    </source>
</evidence>
<dbReference type="AlphaFoldDB" id="A0A378K9Q4"/>
<dbReference type="EMBL" id="UGOL01000001">
    <property type="protein sequence ID" value="STX80355.1"/>
    <property type="molecule type" value="Genomic_DNA"/>
</dbReference>
<name>A0A378K9Q4_LEGPN</name>
<keyword evidence="1" id="KW-0472">Membrane</keyword>
<feature type="transmembrane region" description="Helical" evidence="1">
    <location>
        <begin position="20"/>
        <end position="36"/>
    </location>
</feature>
<evidence type="ECO:0000256" key="1">
    <source>
        <dbReference type="SAM" id="Phobius"/>
    </source>
</evidence>
<proteinExistence type="predicted"/>
<reference evidence="2 3" key="1">
    <citation type="submission" date="2018-06" db="EMBL/GenBank/DDBJ databases">
        <authorList>
            <consortium name="Pathogen Informatics"/>
            <person name="Doyle S."/>
        </authorList>
    </citation>
    <scope>NUCLEOTIDE SEQUENCE [LARGE SCALE GENOMIC DNA]</scope>
    <source>
        <strain evidence="2 3">NCTC12000</strain>
    </source>
</reference>
<organism evidence="2 3">
    <name type="scientific">Legionella pneumophila</name>
    <dbReference type="NCBI Taxonomy" id="446"/>
    <lineage>
        <taxon>Bacteria</taxon>
        <taxon>Pseudomonadati</taxon>
        <taxon>Pseudomonadota</taxon>
        <taxon>Gammaproteobacteria</taxon>
        <taxon>Legionellales</taxon>
        <taxon>Legionellaceae</taxon>
        <taxon>Legionella</taxon>
    </lineage>
</organism>
<protein>
    <submittedName>
        <fullName evidence="2">Uncharacterized protein</fullName>
    </submittedName>
</protein>
<gene>
    <name evidence="2" type="ORF">NCTC12000_02367</name>
</gene>
<sequence length="46" mass="5042">MGVFRNSGYCYLLLKASDAAFFVGYSGVCGIILPCIQAQQPKNRKI</sequence>